<dbReference type="PANTHER" id="PTHR31563:SF10">
    <property type="entry name" value="ION CHANNEL POLLUX-RELATED"/>
    <property type="match status" value="1"/>
</dbReference>
<protein>
    <recommendedName>
        <fullName evidence="5">Ion channel POLLUX</fullName>
    </recommendedName>
</protein>
<evidence type="ECO:0000256" key="2">
    <source>
        <dbReference type="SAM" id="Phobius"/>
    </source>
</evidence>
<dbReference type="Gene3D" id="3.40.50.720">
    <property type="entry name" value="NAD(P)-binding Rossmann-like Domain"/>
    <property type="match status" value="1"/>
</dbReference>
<feature type="region of interest" description="Disordered" evidence="1">
    <location>
        <begin position="526"/>
        <end position="545"/>
    </location>
</feature>
<feature type="region of interest" description="Disordered" evidence="1">
    <location>
        <begin position="877"/>
        <end position="907"/>
    </location>
</feature>
<keyword evidence="2" id="KW-0812">Transmembrane</keyword>
<evidence type="ECO:0000313" key="4">
    <source>
        <dbReference type="Proteomes" id="UP001054857"/>
    </source>
</evidence>
<dbReference type="Proteomes" id="UP001054857">
    <property type="component" value="Unassembled WGS sequence"/>
</dbReference>
<name>A0AAD3HIE1_9CHLO</name>
<dbReference type="InterPro" id="IPR044849">
    <property type="entry name" value="CASTOR/POLLUX/SYM8-like"/>
</dbReference>
<feature type="transmembrane region" description="Helical" evidence="2">
    <location>
        <begin position="231"/>
        <end position="252"/>
    </location>
</feature>
<dbReference type="GO" id="GO:0006811">
    <property type="term" value="P:monoatomic ion transport"/>
    <property type="evidence" value="ECO:0007669"/>
    <property type="project" value="InterPro"/>
</dbReference>
<evidence type="ECO:0000313" key="3">
    <source>
        <dbReference type="EMBL" id="GFR42454.1"/>
    </source>
</evidence>
<organism evidence="3 4">
    <name type="scientific">Astrephomene gubernaculifera</name>
    <dbReference type="NCBI Taxonomy" id="47775"/>
    <lineage>
        <taxon>Eukaryota</taxon>
        <taxon>Viridiplantae</taxon>
        <taxon>Chlorophyta</taxon>
        <taxon>core chlorophytes</taxon>
        <taxon>Chlorophyceae</taxon>
        <taxon>CS clade</taxon>
        <taxon>Chlamydomonadales</taxon>
        <taxon>Astrephomenaceae</taxon>
        <taxon>Astrephomene</taxon>
    </lineage>
</organism>
<feature type="region of interest" description="Disordered" evidence="1">
    <location>
        <begin position="580"/>
        <end position="603"/>
    </location>
</feature>
<evidence type="ECO:0008006" key="5">
    <source>
        <dbReference type="Google" id="ProtNLM"/>
    </source>
</evidence>
<proteinExistence type="predicted"/>
<evidence type="ECO:0000256" key="1">
    <source>
        <dbReference type="SAM" id="MobiDB-lite"/>
    </source>
</evidence>
<keyword evidence="2" id="KW-0472">Membrane</keyword>
<dbReference type="PANTHER" id="PTHR31563">
    <property type="entry name" value="ION CHANNEL POLLUX-RELATED"/>
    <property type="match status" value="1"/>
</dbReference>
<reference evidence="3 4" key="1">
    <citation type="journal article" date="2021" name="Sci. Rep.">
        <title>Genome sequencing of the multicellular alga Astrephomene provides insights into convergent evolution of germ-soma differentiation.</title>
        <authorList>
            <person name="Yamashita S."/>
            <person name="Yamamoto K."/>
            <person name="Matsuzaki R."/>
            <person name="Suzuki S."/>
            <person name="Yamaguchi H."/>
            <person name="Hirooka S."/>
            <person name="Minakuchi Y."/>
            <person name="Miyagishima S."/>
            <person name="Kawachi M."/>
            <person name="Toyoda A."/>
            <person name="Nozaki H."/>
        </authorList>
    </citation>
    <scope>NUCLEOTIDE SEQUENCE [LARGE SCALE GENOMIC DNA]</scope>
    <source>
        <strain evidence="3 4">NIES-4017</strain>
    </source>
</reference>
<accession>A0AAD3HIE1</accession>
<feature type="transmembrane region" description="Helical" evidence="2">
    <location>
        <begin position="176"/>
        <end position="197"/>
    </location>
</feature>
<gene>
    <name evidence="3" type="ORF">Agub_g3361</name>
</gene>
<keyword evidence="4" id="KW-1185">Reference proteome</keyword>
<feature type="compositionally biased region" description="Low complexity" evidence="1">
    <location>
        <begin position="592"/>
        <end position="603"/>
    </location>
</feature>
<dbReference type="AlphaFoldDB" id="A0AAD3HIE1"/>
<comment type="caution">
    <text evidence="3">The sequence shown here is derived from an EMBL/GenBank/DDBJ whole genome shotgun (WGS) entry which is preliminary data.</text>
</comment>
<keyword evidence="2" id="KW-1133">Transmembrane helix</keyword>
<sequence length="937" mass="98214">MAEPLAALSSQGLSRAHHVASNGRCGLPLPVKPREIYGRQGWRPRRRSSFVLGHPMPASSLFRASFSKRRHASSLNRDNVFDTISLTARGAGSEDVHASILLGAASTAAFSAAVFYTATVSRPTALVGPSPLPFASISVQQRHQPLQSQRLDFGEVLAFVQYKVLQALLLPTLGRLLLVALVALPLLAAATALLVAASGEQFGEALRRCYQVLNNVPGTDLTCETDPRVAVLLNGLYVAGLLSFAVLVGMVADDVKGAVEAAKFGNSRVPERNHALVVGHNRQLPEVLRQMAHIRADRGPLTRQGPLVVLSPLAREELGALLEEELGPAGAARVVTRQGSGLKVADLQRVSAGHASTVILLAPDEEAAEGGEQEEEAGSRGLTLEAQQAVTLASLQHLRGTALRSAGGGVLQRKPQTVVVASGAHQEHREQQELQEWEQADGEVEVAHVSPLRNLARIRAQCAAQPGLGAVLSSLLRRQPGAPTFHVQEVSKSSHLVGLTYGEARRHFPSAVLCGYYSAPSSSAASPSSLASTIPTTPAPATTTSASGDAAAVLLNPDGSTLVQEDHAFIFLAHQEADLRPSALPHPPTAPPAAATTAAAAAATATEAKHEQEVLDGAEAAANRRVVVLAFDGRWPGDLIKALGEFCPEGSEAVLVAKEDMAAFAGSRTRKKQAQLKVSTVVGDPRTRGSLSEAEVQEADAVILTGLDDVRPDLADAQALSTLLQLQALLQTQPAQQSQRPLNLVCGVTDPRVRDIMECIIAVNSYGGGSSSSDGSGAVAPRRGLILDNITPHEVMAGALAQVASEPRLSGVFQDLYSPEGVEVYMRSPAVLGLPYNQPLSWQEVQDKGRMGSVTVIGVVRGSTPIPAPVTFTSTVAASRNSSSGGSWGGGSARSKDGGSAPADPRVLLGVQQSLELRPGDQLVVLAEEPEGCTKKD</sequence>
<dbReference type="EMBL" id="BMAR01000003">
    <property type="protein sequence ID" value="GFR42454.1"/>
    <property type="molecule type" value="Genomic_DNA"/>
</dbReference>